<dbReference type="RefSeq" id="WP_168221641.1">
    <property type="nucleotide sequence ID" value="NZ_CP042997.1"/>
</dbReference>
<name>A0A5B9VWY6_9BACT</name>
<dbReference type="AlphaFoldDB" id="A0A5B9VWY6"/>
<dbReference type="KEGG" id="agv:OJF2_13270"/>
<accession>A0A5B9VWY6</accession>
<dbReference type="Pfam" id="PF13189">
    <property type="entry name" value="Cytidylate_kin2"/>
    <property type="match status" value="1"/>
</dbReference>
<dbReference type="Gene3D" id="3.40.50.300">
    <property type="entry name" value="P-loop containing nucleotide triphosphate hydrolases"/>
    <property type="match status" value="1"/>
</dbReference>
<feature type="region of interest" description="Disordered" evidence="1">
    <location>
        <begin position="224"/>
        <end position="245"/>
    </location>
</feature>
<protein>
    <submittedName>
        <fullName evidence="2">Cytidylate kinase</fullName>
    </submittedName>
</protein>
<dbReference type="InterPro" id="IPR027417">
    <property type="entry name" value="P-loop_NTPase"/>
</dbReference>
<dbReference type="EMBL" id="CP042997">
    <property type="protein sequence ID" value="QEH32843.1"/>
    <property type="molecule type" value="Genomic_DNA"/>
</dbReference>
<evidence type="ECO:0000256" key="1">
    <source>
        <dbReference type="SAM" id="MobiDB-lite"/>
    </source>
</evidence>
<feature type="compositionally biased region" description="Basic residues" evidence="1">
    <location>
        <begin position="224"/>
        <end position="234"/>
    </location>
</feature>
<dbReference type="GO" id="GO:0016301">
    <property type="term" value="F:kinase activity"/>
    <property type="evidence" value="ECO:0007669"/>
    <property type="project" value="UniProtKB-KW"/>
</dbReference>
<keyword evidence="2" id="KW-0418">Kinase</keyword>
<proteinExistence type="predicted"/>
<organism evidence="2 3">
    <name type="scientific">Aquisphaera giovannonii</name>
    <dbReference type="NCBI Taxonomy" id="406548"/>
    <lineage>
        <taxon>Bacteria</taxon>
        <taxon>Pseudomonadati</taxon>
        <taxon>Planctomycetota</taxon>
        <taxon>Planctomycetia</taxon>
        <taxon>Isosphaerales</taxon>
        <taxon>Isosphaeraceae</taxon>
        <taxon>Aquisphaera</taxon>
    </lineage>
</organism>
<sequence>MYTREQAFRIASALMRSGEHPRAVQPEMPPPSFSVALSREAGSGGLLIAREVGRRLNWPVYDHELLAELARELNVHVDSLEAVDERPQNWLVECLEAFAAGANVTEANYFRVLVRMLLTLGARGECIIVGRGATVVLPPESTLRVRVVASRADRIALIRRERGLDDAGAARYVDATDQERARFLRSHFRKDLADALGYDLILNASRFSVEECAEMVIEGLQRMQARHASPKRGHAPQPAPATSAG</sequence>
<keyword evidence="3" id="KW-1185">Reference proteome</keyword>
<keyword evidence="2" id="KW-0808">Transferase</keyword>
<reference evidence="2 3" key="1">
    <citation type="submission" date="2019-08" db="EMBL/GenBank/DDBJ databases">
        <title>Deep-cultivation of Planctomycetes and their phenomic and genomic characterization uncovers novel biology.</title>
        <authorList>
            <person name="Wiegand S."/>
            <person name="Jogler M."/>
            <person name="Boedeker C."/>
            <person name="Pinto D."/>
            <person name="Vollmers J."/>
            <person name="Rivas-Marin E."/>
            <person name="Kohn T."/>
            <person name="Peeters S.H."/>
            <person name="Heuer A."/>
            <person name="Rast P."/>
            <person name="Oberbeckmann S."/>
            <person name="Bunk B."/>
            <person name="Jeske O."/>
            <person name="Meyerdierks A."/>
            <person name="Storesund J.E."/>
            <person name="Kallscheuer N."/>
            <person name="Luecker S."/>
            <person name="Lage O.M."/>
            <person name="Pohl T."/>
            <person name="Merkel B.J."/>
            <person name="Hornburger P."/>
            <person name="Mueller R.-W."/>
            <person name="Bruemmer F."/>
            <person name="Labrenz M."/>
            <person name="Spormann A.M."/>
            <person name="Op den Camp H."/>
            <person name="Overmann J."/>
            <person name="Amann R."/>
            <person name="Jetten M.S.M."/>
            <person name="Mascher T."/>
            <person name="Medema M.H."/>
            <person name="Devos D.P."/>
            <person name="Kaster A.-K."/>
            <person name="Ovreas L."/>
            <person name="Rohde M."/>
            <person name="Galperin M.Y."/>
            <person name="Jogler C."/>
        </authorList>
    </citation>
    <scope>NUCLEOTIDE SEQUENCE [LARGE SCALE GENOMIC DNA]</scope>
    <source>
        <strain evidence="2 3">OJF2</strain>
    </source>
</reference>
<gene>
    <name evidence="2" type="ORF">OJF2_13270</name>
</gene>
<dbReference type="Proteomes" id="UP000324233">
    <property type="component" value="Chromosome"/>
</dbReference>
<evidence type="ECO:0000313" key="2">
    <source>
        <dbReference type="EMBL" id="QEH32843.1"/>
    </source>
</evidence>
<evidence type="ECO:0000313" key="3">
    <source>
        <dbReference type="Proteomes" id="UP000324233"/>
    </source>
</evidence>